<keyword evidence="2" id="KW-1185">Reference proteome</keyword>
<comment type="caution">
    <text evidence="1">The sequence shown here is derived from an EMBL/GenBank/DDBJ whole genome shotgun (WGS) entry which is preliminary data.</text>
</comment>
<accession>A0ACC2SA61</accession>
<dbReference type="Proteomes" id="UP001165960">
    <property type="component" value="Unassembled WGS sequence"/>
</dbReference>
<evidence type="ECO:0000313" key="2">
    <source>
        <dbReference type="Proteomes" id="UP001165960"/>
    </source>
</evidence>
<organism evidence="1 2">
    <name type="scientific">Entomophthora muscae</name>
    <dbReference type="NCBI Taxonomy" id="34485"/>
    <lineage>
        <taxon>Eukaryota</taxon>
        <taxon>Fungi</taxon>
        <taxon>Fungi incertae sedis</taxon>
        <taxon>Zoopagomycota</taxon>
        <taxon>Entomophthoromycotina</taxon>
        <taxon>Entomophthoromycetes</taxon>
        <taxon>Entomophthorales</taxon>
        <taxon>Entomophthoraceae</taxon>
        <taxon>Entomophthora</taxon>
    </lineage>
</organism>
<name>A0ACC2SA61_9FUNG</name>
<dbReference type="EMBL" id="QTSX02005699">
    <property type="protein sequence ID" value="KAJ9059001.1"/>
    <property type="molecule type" value="Genomic_DNA"/>
</dbReference>
<proteinExistence type="predicted"/>
<gene>
    <name evidence="1" type="ORF">DSO57_1006774</name>
</gene>
<sequence>MMEPTMTLMASEVALRLTKVAGSPFVREWFNQYPGHKKDWGMFKDAFPEKFAIKDSKVAIMAEL</sequence>
<protein>
    <submittedName>
        <fullName evidence="1">Uncharacterized protein</fullName>
    </submittedName>
</protein>
<reference evidence="1" key="1">
    <citation type="submission" date="2022-04" db="EMBL/GenBank/DDBJ databases">
        <title>Genome of the entomopathogenic fungus Entomophthora muscae.</title>
        <authorList>
            <person name="Elya C."/>
            <person name="Lovett B.R."/>
            <person name="Lee E."/>
            <person name="Macias A.M."/>
            <person name="Hajek A.E."/>
            <person name="De Bivort B.L."/>
            <person name="Kasson M.T."/>
            <person name="De Fine Licht H.H."/>
            <person name="Stajich J.E."/>
        </authorList>
    </citation>
    <scope>NUCLEOTIDE SEQUENCE</scope>
    <source>
        <strain evidence="1">Berkeley</strain>
    </source>
</reference>
<evidence type="ECO:0000313" key="1">
    <source>
        <dbReference type="EMBL" id="KAJ9059001.1"/>
    </source>
</evidence>